<dbReference type="EMBL" id="KE504149">
    <property type="protein sequence ID" value="EPT00365.1"/>
    <property type="molecule type" value="Genomic_DNA"/>
</dbReference>
<dbReference type="AlphaFoldDB" id="S8FPY7"/>
<protein>
    <submittedName>
        <fullName evidence="2">Uncharacterized protein</fullName>
    </submittedName>
</protein>
<evidence type="ECO:0000313" key="2">
    <source>
        <dbReference type="EMBL" id="EPT00365.1"/>
    </source>
</evidence>
<name>S8FPY7_FOMSC</name>
<reference evidence="2 3" key="1">
    <citation type="journal article" date="2012" name="Science">
        <title>The Paleozoic origin of enzymatic lignin decomposition reconstructed from 31 fungal genomes.</title>
        <authorList>
            <person name="Floudas D."/>
            <person name="Binder M."/>
            <person name="Riley R."/>
            <person name="Barry K."/>
            <person name="Blanchette R.A."/>
            <person name="Henrissat B."/>
            <person name="Martinez A.T."/>
            <person name="Otillar R."/>
            <person name="Spatafora J.W."/>
            <person name="Yadav J.S."/>
            <person name="Aerts A."/>
            <person name="Benoit I."/>
            <person name="Boyd A."/>
            <person name="Carlson A."/>
            <person name="Copeland A."/>
            <person name="Coutinho P.M."/>
            <person name="de Vries R.P."/>
            <person name="Ferreira P."/>
            <person name="Findley K."/>
            <person name="Foster B."/>
            <person name="Gaskell J."/>
            <person name="Glotzer D."/>
            <person name="Gorecki P."/>
            <person name="Heitman J."/>
            <person name="Hesse C."/>
            <person name="Hori C."/>
            <person name="Igarashi K."/>
            <person name="Jurgens J.A."/>
            <person name="Kallen N."/>
            <person name="Kersten P."/>
            <person name="Kohler A."/>
            <person name="Kuees U."/>
            <person name="Kumar T.K.A."/>
            <person name="Kuo A."/>
            <person name="LaButti K."/>
            <person name="Larrondo L.F."/>
            <person name="Lindquist E."/>
            <person name="Ling A."/>
            <person name="Lombard V."/>
            <person name="Lucas S."/>
            <person name="Lundell T."/>
            <person name="Martin R."/>
            <person name="McLaughlin D.J."/>
            <person name="Morgenstern I."/>
            <person name="Morin E."/>
            <person name="Murat C."/>
            <person name="Nagy L.G."/>
            <person name="Nolan M."/>
            <person name="Ohm R.A."/>
            <person name="Patyshakuliyeva A."/>
            <person name="Rokas A."/>
            <person name="Ruiz-Duenas F.J."/>
            <person name="Sabat G."/>
            <person name="Salamov A."/>
            <person name="Samejima M."/>
            <person name="Schmutz J."/>
            <person name="Slot J.C."/>
            <person name="St John F."/>
            <person name="Stenlid J."/>
            <person name="Sun H."/>
            <person name="Sun S."/>
            <person name="Syed K."/>
            <person name="Tsang A."/>
            <person name="Wiebenga A."/>
            <person name="Young D."/>
            <person name="Pisabarro A."/>
            <person name="Eastwood D.C."/>
            <person name="Martin F."/>
            <person name="Cullen D."/>
            <person name="Grigoriev I.V."/>
            <person name="Hibbett D.S."/>
        </authorList>
    </citation>
    <scope>NUCLEOTIDE SEQUENCE</scope>
    <source>
        <strain evidence="3">FP-58527</strain>
    </source>
</reference>
<dbReference type="HOGENOM" id="CLU_1865159_0_0_1"/>
<accession>S8FPY7</accession>
<feature type="region of interest" description="Disordered" evidence="1">
    <location>
        <begin position="106"/>
        <end position="137"/>
    </location>
</feature>
<evidence type="ECO:0000256" key="1">
    <source>
        <dbReference type="SAM" id="MobiDB-lite"/>
    </source>
</evidence>
<dbReference type="Proteomes" id="UP000015241">
    <property type="component" value="Unassembled WGS sequence"/>
</dbReference>
<gene>
    <name evidence="2" type="ORF">FOMPIDRAFT_88323</name>
</gene>
<keyword evidence="3" id="KW-1185">Reference proteome</keyword>
<dbReference type="OrthoDB" id="2789996at2759"/>
<organism evidence="2 3">
    <name type="scientific">Fomitopsis schrenkii</name>
    <name type="common">Brown rot fungus</name>
    <dbReference type="NCBI Taxonomy" id="2126942"/>
    <lineage>
        <taxon>Eukaryota</taxon>
        <taxon>Fungi</taxon>
        <taxon>Dikarya</taxon>
        <taxon>Basidiomycota</taxon>
        <taxon>Agaricomycotina</taxon>
        <taxon>Agaricomycetes</taxon>
        <taxon>Polyporales</taxon>
        <taxon>Fomitopsis</taxon>
    </lineage>
</organism>
<evidence type="ECO:0000313" key="3">
    <source>
        <dbReference type="Proteomes" id="UP000015241"/>
    </source>
</evidence>
<sequence>MVGAFILTRTFAISALFVGTYDLVYAAPISGSGVAFEDTDHGVAEARNCRNGGCLRSVPVELVDFPDVPVVRGAEPEPRSILDYVVGRLESPSDDAILTPNPDEASAIAEETRPAVVVENREPAPAPRPDDTNVGIP</sequence>
<proteinExistence type="predicted"/>
<dbReference type="InParanoid" id="S8FPY7"/>